<gene>
    <name evidence="1" type="ORF">GCM10022216_12640</name>
</gene>
<dbReference type="Proteomes" id="UP001500101">
    <property type="component" value="Unassembled WGS sequence"/>
</dbReference>
<evidence type="ECO:0000313" key="2">
    <source>
        <dbReference type="Proteomes" id="UP001500101"/>
    </source>
</evidence>
<evidence type="ECO:0000313" key="1">
    <source>
        <dbReference type="EMBL" id="GAA4136996.1"/>
    </source>
</evidence>
<proteinExistence type="predicted"/>
<name>A0ABP7YJ59_9SPHI</name>
<evidence type="ECO:0008006" key="3">
    <source>
        <dbReference type="Google" id="ProtNLM"/>
    </source>
</evidence>
<protein>
    <recommendedName>
        <fullName evidence="3">Nucleotidyltransferase AbiEii toxin of type IV toxin-antitoxin system</fullName>
    </recommendedName>
</protein>
<organism evidence="1 2">
    <name type="scientific">Sphingobacterium kyonggiense</name>
    <dbReference type="NCBI Taxonomy" id="714075"/>
    <lineage>
        <taxon>Bacteria</taxon>
        <taxon>Pseudomonadati</taxon>
        <taxon>Bacteroidota</taxon>
        <taxon>Sphingobacteriia</taxon>
        <taxon>Sphingobacteriales</taxon>
        <taxon>Sphingobacteriaceae</taxon>
        <taxon>Sphingobacterium</taxon>
    </lineage>
</organism>
<dbReference type="RefSeq" id="WP_344673775.1">
    <property type="nucleotide sequence ID" value="NZ_BAAAZI010000006.1"/>
</dbReference>
<sequence length="220" mass="25753">MVILQDMYLEIDGQGYELISSSEAGISLDFKNPELPIIYAHPLQSIDQVKSFVRAFKKPNPFVQTSPVSNLEFLQINIFDSKVAVKIVRAPKFSCFWKGDMATCSLPNRMDMGNDIIQEKIADHLFEQFIQHRVSYWEEELNVLIGEIHFRKMQRQHFSLKKENSDLTFNKNNKQFTKRINDYMVCKAILSLFNDRTKTNKHLQAYFAEQQQIEKIIEHG</sequence>
<accession>A0ABP7YJ59</accession>
<reference evidence="2" key="1">
    <citation type="journal article" date="2019" name="Int. J. Syst. Evol. Microbiol.">
        <title>The Global Catalogue of Microorganisms (GCM) 10K type strain sequencing project: providing services to taxonomists for standard genome sequencing and annotation.</title>
        <authorList>
            <consortium name="The Broad Institute Genomics Platform"/>
            <consortium name="The Broad Institute Genome Sequencing Center for Infectious Disease"/>
            <person name="Wu L."/>
            <person name="Ma J."/>
        </authorList>
    </citation>
    <scope>NUCLEOTIDE SEQUENCE [LARGE SCALE GENOMIC DNA]</scope>
    <source>
        <strain evidence="2">JCM 16704</strain>
    </source>
</reference>
<keyword evidence="2" id="KW-1185">Reference proteome</keyword>
<comment type="caution">
    <text evidence="1">The sequence shown here is derived from an EMBL/GenBank/DDBJ whole genome shotgun (WGS) entry which is preliminary data.</text>
</comment>
<dbReference type="EMBL" id="BAAAZI010000006">
    <property type="protein sequence ID" value="GAA4136996.1"/>
    <property type="molecule type" value="Genomic_DNA"/>
</dbReference>